<comment type="pathway">
    <text evidence="3 10">Amino-acid biosynthesis; L-arginine biosynthesis; L-arginine from L-ornithine and carbamoyl phosphate: step 3/3.</text>
</comment>
<dbReference type="GO" id="GO:0042450">
    <property type="term" value="P:L-arginine biosynthetic process via ornithine"/>
    <property type="evidence" value="ECO:0007669"/>
    <property type="project" value="UniProtKB-UniRule"/>
</dbReference>
<evidence type="ECO:0000256" key="9">
    <source>
        <dbReference type="ARBA" id="ARBA00023239"/>
    </source>
</evidence>
<comment type="similarity">
    <text evidence="10">Belongs to the lyase 1 family. Argininosuccinate lyase subfamily.</text>
</comment>
<dbReference type="Pfam" id="PF00206">
    <property type="entry name" value="Lyase_1"/>
    <property type="match status" value="1"/>
</dbReference>
<dbReference type="InterPro" id="IPR020557">
    <property type="entry name" value="Fumarate_lyase_CS"/>
</dbReference>
<evidence type="ECO:0000256" key="7">
    <source>
        <dbReference type="ARBA" id="ARBA00022571"/>
    </source>
</evidence>
<dbReference type="GO" id="GO:0005829">
    <property type="term" value="C:cytosol"/>
    <property type="evidence" value="ECO:0007669"/>
    <property type="project" value="TreeGrafter"/>
</dbReference>
<keyword evidence="7 10" id="KW-0055">Arginine biosynthesis</keyword>
<evidence type="ECO:0000313" key="13">
    <source>
        <dbReference type="EMBL" id="QCI27049.1"/>
    </source>
</evidence>
<dbReference type="PANTHER" id="PTHR43814:SF1">
    <property type="entry name" value="ARGININOSUCCINATE LYASE"/>
    <property type="match status" value="1"/>
</dbReference>
<sequence>MNKNEKLWGGRFNKISHPLFEKFNNSLSQDYFLAKYDILGSIAWSNSLLECHILTKKENLKIVNGLKEILEEININNHIILNSSAEDIHSWVEIKLIEKIGKLGKKLHTGRSRNDQVTTSLKLWCRKNIDDLINLLQEIQYTLVLQAKISIEYIMPGYTHLQRAQPITFSYWCLAYIEMFKRDESRLKDALLRLNISPLGSGALSGTFCNIDRDKLALNMGFLSSTENSLDAVSDRDYVLELLSSASISMMHLSRFSEDLIFFNSGEANFIELSDFFTSGSSLMPQKKNPDALELIRGKTGRVYGSLISMLVVLKGLPLSYNKDMQEDKEILFSAINIWKMSLKIAILIIQTLKVNFKNCFISAKKGYANSTELTDYLVSKGVNFRKAHYIVGKIVLEAIKKDCTLEELNISIFKKYHSSFDNDLYDKLDIFTCINSKKSKGGVNINRILNHILKIKKQLYQN</sequence>
<evidence type="ECO:0000313" key="14">
    <source>
        <dbReference type="Proteomes" id="UP000298603"/>
    </source>
</evidence>
<dbReference type="NCBIfam" id="NF008964">
    <property type="entry name" value="PRK12308.1"/>
    <property type="match status" value="1"/>
</dbReference>
<dbReference type="UniPathway" id="UPA00068">
    <property type="reaction ID" value="UER00114"/>
</dbReference>
<dbReference type="InterPro" id="IPR024083">
    <property type="entry name" value="Fumarase/histidase_N"/>
</dbReference>
<dbReference type="HAMAP" id="MF_00006">
    <property type="entry name" value="Arg_succ_lyase"/>
    <property type="match status" value="1"/>
</dbReference>
<dbReference type="InterPro" id="IPR029419">
    <property type="entry name" value="Arg_succ_lyase_C"/>
</dbReference>
<evidence type="ECO:0000256" key="8">
    <source>
        <dbReference type="ARBA" id="ARBA00022605"/>
    </source>
</evidence>
<dbReference type="PRINTS" id="PR00149">
    <property type="entry name" value="FUMRATELYASE"/>
</dbReference>
<evidence type="ECO:0000256" key="4">
    <source>
        <dbReference type="ARBA" id="ARBA00005552"/>
    </source>
</evidence>
<evidence type="ECO:0000256" key="2">
    <source>
        <dbReference type="ARBA" id="ARBA00004496"/>
    </source>
</evidence>
<dbReference type="RefSeq" id="WP_158349315.1">
    <property type="nucleotide sequence ID" value="NZ_CP032996.1"/>
</dbReference>
<dbReference type="Gene3D" id="1.20.200.10">
    <property type="entry name" value="Fumarase/aspartase (Central domain)"/>
    <property type="match status" value="1"/>
</dbReference>
<dbReference type="AlphaFoldDB" id="A0A4D6YCL5"/>
<dbReference type="InterPro" id="IPR000362">
    <property type="entry name" value="Fumarate_lyase_fam"/>
</dbReference>
<evidence type="ECO:0000256" key="10">
    <source>
        <dbReference type="HAMAP-Rule" id="MF_00006"/>
    </source>
</evidence>
<keyword evidence="9 10" id="KW-0456">Lyase</keyword>
<dbReference type="EMBL" id="CP032996">
    <property type="protein sequence ID" value="QCI27049.1"/>
    <property type="molecule type" value="Genomic_DNA"/>
</dbReference>
<keyword evidence="14" id="KW-1185">Reference proteome</keyword>
<evidence type="ECO:0000259" key="11">
    <source>
        <dbReference type="Pfam" id="PF00206"/>
    </source>
</evidence>
<dbReference type="OrthoDB" id="9769623at2"/>
<evidence type="ECO:0000256" key="5">
    <source>
        <dbReference type="ARBA" id="ARBA00012338"/>
    </source>
</evidence>
<dbReference type="Pfam" id="PF14698">
    <property type="entry name" value="ASL_C2"/>
    <property type="match status" value="1"/>
</dbReference>
<dbReference type="PROSITE" id="PS00163">
    <property type="entry name" value="FUMARATE_LYASES"/>
    <property type="match status" value="1"/>
</dbReference>
<evidence type="ECO:0000256" key="1">
    <source>
        <dbReference type="ARBA" id="ARBA00000985"/>
    </source>
</evidence>
<proteinExistence type="inferred from homology"/>
<feature type="domain" description="Argininosuccinate lyase C-terminal" evidence="12">
    <location>
        <begin position="368"/>
        <end position="436"/>
    </location>
</feature>
<comment type="catalytic activity">
    <reaction evidence="1 10">
        <text>2-(N(omega)-L-arginino)succinate = fumarate + L-arginine</text>
        <dbReference type="Rhea" id="RHEA:24020"/>
        <dbReference type="ChEBI" id="CHEBI:29806"/>
        <dbReference type="ChEBI" id="CHEBI:32682"/>
        <dbReference type="ChEBI" id="CHEBI:57472"/>
        <dbReference type="EC" id="4.3.2.1"/>
    </reaction>
</comment>
<dbReference type="Gene3D" id="1.10.275.10">
    <property type="entry name" value="Fumarase/aspartase (N-terminal domain)"/>
    <property type="match status" value="1"/>
</dbReference>
<keyword evidence="6 10" id="KW-0963">Cytoplasm</keyword>
<protein>
    <recommendedName>
        <fullName evidence="5 10">Argininosuccinate lyase</fullName>
        <shortName evidence="10">ASAL</shortName>
        <ecNumber evidence="5 10">4.3.2.1</ecNumber>
    </recommendedName>
    <alternativeName>
        <fullName evidence="10">Arginosuccinase</fullName>
    </alternativeName>
</protein>
<dbReference type="PRINTS" id="PR00145">
    <property type="entry name" value="ARGSUCLYASE"/>
</dbReference>
<evidence type="ECO:0000259" key="12">
    <source>
        <dbReference type="Pfam" id="PF14698"/>
    </source>
</evidence>
<dbReference type="FunFam" id="1.10.40.30:FF:000001">
    <property type="entry name" value="Argininosuccinate lyase"/>
    <property type="match status" value="1"/>
</dbReference>
<dbReference type="GO" id="GO:0004056">
    <property type="term" value="F:argininosuccinate lyase activity"/>
    <property type="evidence" value="ECO:0007669"/>
    <property type="project" value="UniProtKB-UniRule"/>
</dbReference>
<reference evidence="13 14" key="1">
    <citation type="submission" date="2018-10" db="EMBL/GenBank/DDBJ databases">
        <title>Comparative functional genomics of the obligate endosymbiont Buchnera aphidicola.</title>
        <authorList>
            <person name="Chong R.A."/>
        </authorList>
    </citation>
    <scope>NUCLEOTIDE SEQUENCE [LARGE SCALE GENOMIC DNA]</scope>
    <source>
        <strain evidence="13 14">Tma</strain>
    </source>
</reference>
<evidence type="ECO:0000256" key="6">
    <source>
        <dbReference type="ARBA" id="ARBA00022490"/>
    </source>
</evidence>
<dbReference type="InterPro" id="IPR008948">
    <property type="entry name" value="L-Aspartase-like"/>
</dbReference>
<organism evidence="13 14">
    <name type="scientific">Buchnera aphidicola</name>
    <name type="common">Therioaphis trifolii</name>
    <dbReference type="NCBI Taxonomy" id="1241884"/>
    <lineage>
        <taxon>Bacteria</taxon>
        <taxon>Pseudomonadati</taxon>
        <taxon>Pseudomonadota</taxon>
        <taxon>Gammaproteobacteria</taxon>
        <taxon>Enterobacterales</taxon>
        <taxon>Erwiniaceae</taxon>
        <taxon>Buchnera</taxon>
    </lineage>
</organism>
<comment type="similarity">
    <text evidence="4">In the N-terminal section; belongs to the lyase 1 family. Argininosuccinate lyase subfamily.</text>
</comment>
<dbReference type="Gene3D" id="1.10.40.30">
    <property type="entry name" value="Fumarase/aspartase (C-terminal domain)"/>
    <property type="match status" value="1"/>
</dbReference>
<accession>A0A4D6YCL5</accession>
<name>A0A4D6YCL5_9GAMM</name>
<dbReference type="InterPro" id="IPR009049">
    <property type="entry name" value="Argininosuccinate_lyase"/>
</dbReference>
<dbReference type="FunFam" id="1.20.200.10:FF:000006">
    <property type="entry name" value="Argininosuccinate lyase"/>
    <property type="match status" value="1"/>
</dbReference>
<dbReference type="CDD" id="cd01359">
    <property type="entry name" value="Argininosuccinate_lyase"/>
    <property type="match status" value="1"/>
</dbReference>
<dbReference type="SUPFAM" id="SSF48557">
    <property type="entry name" value="L-aspartase-like"/>
    <property type="match status" value="1"/>
</dbReference>
<dbReference type="NCBIfam" id="TIGR00838">
    <property type="entry name" value="argH"/>
    <property type="match status" value="1"/>
</dbReference>
<keyword evidence="8 10" id="KW-0028">Amino-acid biosynthesis</keyword>
<dbReference type="PANTHER" id="PTHR43814">
    <property type="entry name" value="ARGININOSUCCINATE LYASE"/>
    <property type="match status" value="1"/>
</dbReference>
<gene>
    <name evidence="10" type="primary">argH</name>
    <name evidence="13" type="ORF">D9V81_00215</name>
</gene>
<evidence type="ECO:0000256" key="3">
    <source>
        <dbReference type="ARBA" id="ARBA00004941"/>
    </source>
</evidence>
<dbReference type="EC" id="4.3.2.1" evidence="5 10"/>
<feature type="domain" description="Fumarate lyase N-terminal" evidence="11">
    <location>
        <begin position="10"/>
        <end position="305"/>
    </location>
</feature>
<dbReference type="InterPro" id="IPR022761">
    <property type="entry name" value="Fumarate_lyase_N"/>
</dbReference>
<comment type="subcellular location">
    <subcellularLocation>
        <location evidence="2 10">Cytoplasm</location>
    </subcellularLocation>
</comment>
<dbReference type="Proteomes" id="UP000298603">
    <property type="component" value="Chromosome"/>
</dbReference>